<organism evidence="10 11">
    <name type="scientific">Micrococcus luteus</name>
    <name type="common">Micrococcus lysodeikticus</name>
    <dbReference type="NCBI Taxonomy" id="1270"/>
    <lineage>
        <taxon>Bacteria</taxon>
        <taxon>Bacillati</taxon>
        <taxon>Actinomycetota</taxon>
        <taxon>Actinomycetes</taxon>
        <taxon>Micrococcales</taxon>
        <taxon>Micrococcaceae</taxon>
        <taxon>Micrococcus</taxon>
    </lineage>
</organism>
<dbReference type="AlphaFoldDB" id="A0AAX0VKY7"/>
<feature type="domain" description="Lipoyl-binding" evidence="8">
    <location>
        <begin position="2"/>
        <end position="77"/>
    </location>
</feature>
<keyword evidence="5 6" id="KW-0012">Acyltransferase</keyword>
<dbReference type="InterPro" id="IPR036625">
    <property type="entry name" value="E3-bd_dom_sf"/>
</dbReference>
<feature type="domain" description="Peripheral subunit-binding (PSBD)" evidence="9">
    <location>
        <begin position="189"/>
        <end position="226"/>
    </location>
</feature>
<accession>A0AAX0VKY7</accession>
<evidence type="ECO:0000256" key="7">
    <source>
        <dbReference type="SAM" id="MobiDB-lite"/>
    </source>
</evidence>
<comment type="cofactor">
    <cofactor evidence="1 6">
        <name>(R)-lipoate</name>
        <dbReference type="ChEBI" id="CHEBI:83088"/>
    </cofactor>
</comment>
<protein>
    <recommendedName>
        <fullName evidence="6">Dihydrolipoamide acetyltransferase component of pyruvate dehydrogenase complex</fullName>
        <ecNumber evidence="6">2.3.1.-</ecNumber>
    </recommendedName>
</protein>
<comment type="similarity">
    <text evidence="2 6">Belongs to the 2-oxoacid dehydrogenase family.</text>
</comment>
<feature type="compositionally biased region" description="Low complexity" evidence="7">
    <location>
        <begin position="173"/>
        <end position="188"/>
    </location>
</feature>
<keyword evidence="4 6" id="KW-0450">Lipoyl</keyword>
<dbReference type="PROSITE" id="PS50968">
    <property type="entry name" value="BIOTINYL_LIPOYL"/>
    <property type="match status" value="1"/>
</dbReference>
<evidence type="ECO:0000256" key="6">
    <source>
        <dbReference type="RuleBase" id="RU003423"/>
    </source>
</evidence>
<dbReference type="InterPro" id="IPR023213">
    <property type="entry name" value="CAT-like_dom_sf"/>
</dbReference>
<evidence type="ECO:0000256" key="2">
    <source>
        <dbReference type="ARBA" id="ARBA00007317"/>
    </source>
</evidence>
<evidence type="ECO:0000313" key="10">
    <source>
        <dbReference type="EMBL" id="PKZ82250.1"/>
    </source>
</evidence>
<dbReference type="SUPFAM" id="SSF47005">
    <property type="entry name" value="Peripheral subunit-binding domain of 2-oxo acid dehydrogenase complex"/>
    <property type="match status" value="1"/>
</dbReference>
<evidence type="ECO:0000256" key="4">
    <source>
        <dbReference type="ARBA" id="ARBA00022823"/>
    </source>
</evidence>
<comment type="caution">
    <text evidence="10">The sequence shown here is derived from an EMBL/GenBank/DDBJ whole genome shotgun (WGS) entry which is preliminary data.</text>
</comment>
<evidence type="ECO:0000256" key="1">
    <source>
        <dbReference type="ARBA" id="ARBA00001938"/>
    </source>
</evidence>
<dbReference type="GO" id="GO:0005737">
    <property type="term" value="C:cytoplasm"/>
    <property type="evidence" value="ECO:0007669"/>
    <property type="project" value="TreeGrafter"/>
</dbReference>
<name>A0AAX0VKY7_MICLU</name>
<feature type="compositionally biased region" description="Basic residues" evidence="7">
    <location>
        <begin position="160"/>
        <end position="172"/>
    </location>
</feature>
<dbReference type="Gene3D" id="3.30.559.10">
    <property type="entry name" value="Chloramphenicol acetyltransferase-like domain"/>
    <property type="match status" value="1"/>
</dbReference>
<keyword evidence="3 6" id="KW-0808">Transferase</keyword>
<feature type="region of interest" description="Disordered" evidence="7">
    <location>
        <begin position="79"/>
        <end position="189"/>
    </location>
</feature>
<dbReference type="PROSITE" id="PS51826">
    <property type="entry name" value="PSBD"/>
    <property type="match status" value="1"/>
</dbReference>
<dbReference type="CDD" id="cd06849">
    <property type="entry name" value="lipoyl_domain"/>
    <property type="match status" value="1"/>
</dbReference>
<dbReference type="RefSeq" id="WP_101965865.1">
    <property type="nucleotide sequence ID" value="NZ_JBBCTR010000003.1"/>
</dbReference>
<dbReference type="Pfam" id="PF02817">
    <property type="entry name" value="E3_binding"/>
    <property type="match status" value="1"/>
</dbReference>
<sequence length="496" mass="50730">MSNTFLLPDLGEGLTEADIVRWLVAEGDTVAVDQPMVEVETAKALVEVPSPYAGTVLTLHGAEGETMDVGSPLITIGEAGESGEGSAPVAGTDAQAVPPSTGTAAAEAARPGALSYREEEMAGVQPKPDKARGGDGDVAGSDDEASGAVLIGYGTSGHRATSRSRPSKRGRGATRPTPAPTAGAGAPRVTSPIVRKLAREKGVDVAALTGTGPDGLITRADVLAAAEGSAPQAAPAQAPSVAAVPAAEAAAQPGAVDGRTGLAVVARTPISGVRKVIADQLSRSRREVPEVTAWLDVDVTALLELRAALKAKDPENAPSLLGLIARFTLAGLRRYPVMNARIEAGADGQDEIVEVDGVHLGLAVQTDRGLMVPSVEHAEKLSADELTAAINDTVSRARAGRAAPAELTRGTFTLNNYGPLGTDGATPIINVPEAGMLGIGRIIDRPWVVDGEIVVRKVTEMTVTFDHRVTDGATASAFLTFVADCLHDPTAALARI</sequence>
<dbReference type="Pfam" id="PF00198">
    <property type="entry name" value="2-oxoacid_dh"/>
    <property type="match status" value="1"/>
</dbReference>
<dbReference type="GO" id="GO:0031405">
    <property type="term" value="F:lipoic acid binding"/>
    <property type="evidence" value="ECO:0007669"/>
    <property type="project" value="TreeGrafter"/>
</dbReference>
<dbReference type="SUPFAM" id="SSF51230">
    <property type="entry name" value="Single hybrid motif"/>
    <property type="match status" value="1"/>
</dbReference>
<dbReference type="InterPro" id="IPR050743">
    <property type="entry name" value="2-oxoacid_DH_E2_comp"/>
</dbReference>
<dbReference type="PANTHER" id="PTHR43178:SF5">
    <property type="entry name" value="LIPOAMIDE ACYLTRANSFERASE COMPONENT OF BRANCHED-CHAIN ALPHA-KETO ACID DEHYDROGENASE COMPLEX, MITOCHONDRIAL"/>
    <property type="match status" value="1"/>
</dbReference>
<dbReference type="InterPro" id="IPR004167">
    <property type="entry name" value="PSBD"/>
</dbReference>
<gene>
    <name evidence="10" type="ORF">CYJ95_06375</name>
</gene>
<dbReference type="Proteomes" id="UP000234847">
    <property type="component" value="Unassembled WGS sequence"/>
</dbReference>
<evidence type="ECO:0000259" key="8">
    <source>
        <dbReference type="PROSITE" id="PS50968"/>
    </source>
</evidence>
<dbReference type="PANTHER" id="PTHR43178">
    <property type="entry name" value="DIHYDROLIPOAMIDE ACETYLTRANSFERASE COMPONENT OF PYRUVATE DEHYDROGENASE COMPLEX"/>
    <property type="match status" value="1"/>
</dbReference>
<dbReference type="GO" id="GO:0016407">
    <property type="term" value="F:acetyltransferase activity"/>
    <property type="evidence" value="ECO:0007669"/>
    <property type="project" value="TreeGrafter"/>
</dbReference>
<evidence type="ECO:0000256" key="3">
    <source>
        <dbReference type="ARBA" id="ARBA00022679"/>
    </source>
</evidence>
<proteinExistence type="inferred from homology"/>
<dbReference type="SUPFAM" id="SSF52777">
    <property type="entry name" value="CoA-dependent acyltransferases"/>
    <property type="match status" value="1"/>
</dbReference>
<dbReference type="EMBL" id="PKJT01000004">
    <property type="protein sequence ID" value="PKZ82250.1"/>
    <property type="molecule type" value="Genomic_DNA"/>
</dbReference>
<dbReference type="InterPro" id="IPR011053">
    <property type="entry name" value="Single_hybrid_motif"/>
</dbReference>
<dbReference type="Gene3D" id="4.10.320.10">
    <property type="entry name" value="E3-binding domain"/>
    <property type="match status" value="1"/>
</dbReference>
<evidence type="ECO:0000256" key="5">
    <source>
        <dbReference type="ARBA" id="ARBA00023315"/>
    </source>
</evidence>
<dbReference type="Pfam" id="PF00364">
    <property type="entry name" value="Biotin_lipoyl"/>
    <property type="match status" value="1"/>
</dbReference>
<evidence type="ECO:0000313" key="11">
    <source>
        <dbReference type="Proteomes" id="UP000234847"/>
    </source>
</evidence>
<dbReference type="InterPro" id="IPR000089">
    <property type="entry name" value="Biotin_lipoyl"/>
</dbReference>
<dbReference type="EC" id="2.3.1.-" evidence="6"/>
<dbReference type="Gene3D" id="2.40.50.100">
    <property type="match status" value="1"/>
</dbReference>
<reference evidence="10 11" key="1">
    <citation type="submission" date="2017-12" db="EMBL/GenBank/DDBJ databases">
        <title>Phylogenetic diversity of female urinary microbiome.</title>
        <authorList>
            <person name="Thomas-White K."/>
            <person name="Wolfe A.J."/>
        </authorList>
    </citation>
    <scope>NUCLEOTIDE SEQUENCE [LARGE SCALE GENOMIC DNA]</scope>
    <source>
        <strain evidence="10 11">UMB0038</strain>
    </source>
</reference>
<evidence type="ECO:0000259" key="9">
    <source>
        <dbReference type="PROSITE" id="PS51826"/>
    </source>
</evidence>
<dbReference type="InterPro" id="IPR001078">
    <property type="entry name" value="2-oxoacid_DH_actylTfrase"/>
</dbReference>